<protein>
    <submittedName>
        <fullName evidence="2">Uncharacterized protein</fullName>
    </submittedName>
</protein>
<sequence>MPRAKKGRSSGKSSGKAGGVQVRIDLQSAPQFVHLSAVYKAGLLSYMATGVEIWRWDDVDHYVEEYNSFIASVFERRGRRRADIQSLLLESRDFGALESFSQSSGLLESKEFIHLDGRFFYKEARKVFGIARAVLKVADAFDGFTRVRIGERWYHVFVDVEDRTAAGDLWGVNERVWRRASNLGGLALLLYAASLVVLKLGGVSGRLFVGGGSYYTATALPVEALSRMRRVARFFVELVESGSDYVEPAASAIWSAISLSEVYGEGGGRWRVAEDWGRLYQVARSMLASRWLSEGERRALDALFGYA</sequence>
<dbReference type="Proteomes" id="UP000001694">
    <property type="component" value="Chromosome"/>
</dbReference>
<keyword evidence="1" id="KW-0812">Transmembrane</keyword>
<dbReference type="HOGENOM" id="CLU_904944_0_0_2"/>
<gene>
    <name evidence="2" type="ordered locus">Tneu_0996</name>
</gene>
<evidence type="ECO:0000313" key="3">
    <source>
        <dbReference type="Proteomes" id="UP000001694"/>
    </source>
</evidence>
<accession>B1YDR5</accession>
<dbReference type="AlphaFoldDB" id="B1YDR5"/>
<dbReference type="KEGG" id="tne:Tneu_0996"/>
<reference evidence="2" key="1">
    <citation type="submission" date="2008-03" db="EMBL/GenBank/DDBJ databases">
        <title>Complete sequence of Thermoproteus neutrophilus V24Sta.</title>
        <authorList>
            <consortium name="US DOE Joint Genome Institute"/>
            <person name="Copeland A."/>
            <person name="Lucas S."/>
            <person name="Lapidus A."/>
            <person name="Glavina del Rio T."/>
            <person name="Dalin E."/>
            <person name="Tice H."/>
            <person name="Bruce D."/>
            <person name="Goodwin L."/>
            <person name="Pitluck S."/>
            <person name="Sims D."/>
            <person name="Brettin T."/>
            <person name="Detter J.C."/>
            <person name="Han C."/>
            <person name="Kuske C.R."/>
            <person name="Schmutz J."/>
            <person name="Larimer F."/>
            <person name="Land M."/>
            <person name="Hauser L."/>
            <person name="Kyrpides N."/>
            <person name="Mikhailova N."/>
            <person name="Biddle J.F."/>
            <person name="Zhang Z."/>
            <person name="Fitz-Gibbon S.T."/>
            <person name="Lowe T.M."/>
            <person name="Saltikov C."/>
            <person name="House C.H."/>
            <person name="Richardson P."/>
        </authorList>
    </citation>
    <scope>NUCLEOTIDE SEQUENCE [LARGE SCALE GENOMIC DNA]</scope>
    <source>
        <strain evidence="2">V24Sta</strain>
    </source>
</reference>
<dbReference type="eggNOG" id="arCOG09814">
    <property type="taxonomic scope" value="Archaea"/>
</dbReference>
<keyword evidence="1" id="KW-1133">Transmembrane helix</keyword>
<keyword evidence="1" id="KW-0472">Membrane</keyword>
<feature type="transmembrane region" description="Helical" evidence="1">
    <location>
        <begin position="183"/>
        <end position="201"/>
    </location>
</feature>
<evidence type="ECO:0000256" key="1">
    <source>
        <dbReference type="SAM" id="Phobius"/>
    </source>
</evidence>
<dbReference type="STRING" id="444157.Tneu_0996"/>
<dbReference type="EMBL" id="CP001014">
    <property type="protein sequence ID" value="ACB39928.1"/>
    <property type="molecule type" value="Genomic_DNA"/>
</dbReference>
<evidence type="ECO:0000313" key="2">
    <source>
        <dbReference type="EMBL" id="ACB39928.1"/>
    </source>
</evidence>
<organism evidence="2 3">
    <name type="scientific">Pyrobaculum neutrophilum (strain DSM 2338 / JCM 9278 / NBRC 100436 / V24Sta)</name>
    <name type="common">Thermoproteus neutrophilus</name>
    <dbReference type="NCBI Taxonomy" id="444157"/>
    <lineage>
        <taxon>Archaea</taxon>
        <taxon>Thermoproteota</taxon>
        <taxon>Thermoprotei</taxon>
        <taxon>Thermoproteales</taxon>
        <taxon>Thermoproteaceae</taxon>
        <taxon>Pyrobaculum</taxon>
    </lineage>
</organism>
<keyword evidence="3" id="KW-1185">Reference proteome</keyword>
<name>B1YDR5_PYRNV</name>
<proteinExistence type="predicted"/>